<dbReference type="RefSeq" id="WP_279652711.1">
    <property type="nucleotide sequence ID" value="NZ_CP122539.1"/>
</dbReference>
<name>A0ABY8L6F7_9FLAO</name>
<evidence type="ECO:0008006" key="3">
    <source>
        <dbReference type="Google" id="ProtNLM"/>
    </source>
</evidence>
<organism evidence="1 2">
    <name type="scientific">Tenacibaculum tangerinum</name>
    <dbReference type="NCBI Taxonomy" id="3038772"/>
    <lineage>
        <taxon>Bacteria</taxon>
        <taxon>Pseudomonadati</taxon>
        <taxon>Bacteroidota</taxon>
        <taxon>Flavobacteriia</taxon>
        <taxon>Flavobacteriales</taxon>
        <taxon>Flavobacteriaceae</taxon>
        <taxon>Tenacibaculum</taxon>
    </lineage>
</organism>
<protein>
    <recommendedName>
        <fullName evidence="3">Bacteriocin</fullName>
    </recommendedName>
</protein>
<reference evidence="1 2" key="1">
    <citation type="submission" date="2023-04" db="EMBL/GenBank/DDBJ databases">
        <title>Tenacibaculum tangerinum sp. nov., isolated from sea tidal flat of South Korea.</title>
        <authorList>
            <person name="Lee S.H."/>
            <person name="Kim J.-J."/>
        </authorList>
    </citation>
    <scope>NUCLEOTIDE SEQUENCE [LARGE SCALE GENOMIC DNA]</scope>
    <source>
        <strain evidence="1 2">GRR-S3-23</strain>
    </source>
</reference>
<gene>
    <name evidence="1" type="ORF">P8625_06835</name>
</gene>
<evidence type="ECO:0000313" key="1">
    <source>
        <dbReference type="EMBL" id="WGH76851.1"/>
    </source>
</evidence>
<dbReference type="EMBL" id="CP122539">
    <property type="protein sequence ID" value="WGH76851.1"/>
    <property type="molecule type" value="Genomic_DNA"/>
</dbReference>
<dbReference type="Proteomes" id="UP001232001">
    <property type="component" value="Chromosome"/>
</dbReference>
<keyword evidence="2" id="KW-1185">Reference proteome</keyword>
<proteinExistence type="predicted"/>
<accession>A0ABY8L6F7</accession>
<sequence length="62" mass="6542">MKKQILKLGNALKKAEQKKVSGGRNPLLACCGGTGGIIVNSAHCSMGTYGTDYCNGQCWACY</sequence>
<evidence type="ECO:0000313" key="2">
    <source>
        <dbReference type="Proteomes" id="UP001232001"/>
    </source>
</evidence>